<keyword evidence="3" id="KW-1185">Reference proteome</keyword>
<gene>
    <name evidence="2" type="ORF">FHL15_009854</name>
</gene>
<organism evidence="2 3">
    <name type="scientific">Xylaria flabelliformis</name>
    <dbReference type="NCBI Taxonomy" id="2512241"/>
    <lineage>
        <taxon>Eukaryota</taxon>
        <taxon>Fungi</taxon>
        <taxon>Dikarya</taxon>
        <taxon>Ascomycota</taxon>
        <taxon>Pezizomycotina</taxon>
        <taxon>Sordariomycetes</taxon>
        <taxon>Xylariomycetidae</taxon>
        <taxon>Xylariales</taxon>
        <taxon>Xylariaceae</taxon>
        <taxon>Xylaria</taxon>
    </lineage>
</organism>
<evidence type="ECO:0000256" key="1">
    <source>
        <dbReference type="SAM" id="MobiDB-lite"/>
    </source>
</evidence>
<protein>
    <submittedName>
        <fullName evidence="2">Uncharacterized protein</fullName>
    </submittedName>
</protein>
<dbReference type="AlphaFoldDB" id="A0A553HMW0"/>
<proteinExistence type="predicted"/>
<dbReference type="OrthoDB" id="4705642at2759"/>
<evidence type="ECO:0000313" key="2">
    <source>
        <dbReference type="EMBL" id="TRX89281.1"/>
    </source>
</evidence>
<name>A0A553HMW0_9PEZI</name>
<dbReference type="Proteomes" id="UP000319160">
    <property type="component" value="Unassembled WGS sequence"/>
</dbReference>
<accession>A0A553HMW0</accession>
<sequence length="230" mass="25747">MDFFCVRKARHAGEKQYKKGTRKHKEQTSLILFEARARDDPTRNTERSRQTRRKSRAVQPHRNLPALDMDEFPFGPRAPTHNHVQDANQANPTVPQGQGQGQGQGPAQQIQQTRQRFHQIYVHPYSSHHYRFSVVNLSIMCHGSGPGPTAHPVCSFALVPEVAAMSDIESALGHRPGLVTMARLRASGLLVHINTFQSIRALHEASLQLEVRESDNNVDDAPMLGNRGAE</sequence>
<comment type="caution">
    <text evidence="2">The sequence shown here is derived from an EMBL/GenBank/DDBJ whole genome shotgun (WGS) entry which is preliminary data.</text>
</comment>
<feature type="compositionally biased region" description="Low complexity" evidence="1">
    <location>
        <begin position="105"/>
        <end position="114"/>
    </location>
</feature>
<reference evidence="3" key="1">
    <citation type="submission" date="2019-06" db="EMBL/GenBank/DDBJ databases">
        <title>Draft genome sequence of the griseofulvin-producing fungus Xylaria cubensis strain G536.</title>
        <authorList>
            <person name="Mead M.E."/>
            <person name="Raja H.A."/>
            <person name="Steenwyk J.L."/>
            <person name="Knowles S.L."/>
            <person name="Oberlies N.H."/>
            <person name="Rokas A."/>
        </authorList>
    </citation>
    <scope>NUCLEOTIDE SEQUENCE [LARGE SCALE GENOMIC DNA]</scope>
    <source>
        <strain evidence="3">G536</strain>
    </source>
</reference>
<feature type="region of interest" description="Disordered" evidence="1">
    <location>
        <begin position="14"/>
        <end position="114"/>
    </location>
</feature>
<evidence type="ECO:0000313" key="3">
    <source>
        <dbReference type="Proteomes" id="UP000319160"/>
    </source>
</evidence>
<feature type="compositionally biased region" description="Basic and acidic residues" evidence="1">
    <location>
        <begin position="35"/>
        <end position="49"/>
    </location>
</feature>
<dbReference type="EMBL" id="VFLP01000070">
    <property type="protein sequence ID" value="TRX89281.1"/>
    <property type="molecule type" value="Genomic_DNA"/>
</dbReference>
<feature type="compositionally biased region" description="Polar residues" evidence="1">
    <location>
        <begin position="85"/>
        <end position="95"/>
    </location>
</feature>